<dbReference type="GeneID" id="34449445"/>
<accession>A0A1F8A3N5</accession>
<dbReference type="AlphaFoldDB" id="A0A1F8A3N5"/>
<comment type="caution">
    <text evidence="2">The sequence shown here is derived from an EMBL/GenBank/DDBJ whole genome shotgun (WGS) entry which is preliminary data.</text>
</comment>
<dbReference type="Proteomes" id="UP000179179">
    <property type="component" value="Unassembled WGS sequence"/>
</dbReference>
<dbReference type="RefSeq" id="XP_022389635.1">
    <property type="nucleotide sequence ID" value="XM_022533184.1"/>
</dbReference>
<organism evidence="2 3">
    <name type="scientific">Aspergillus bombycis</name>
    <dbReference type="NCBI Taxonomy" id="109264"/>
    <lineage>
        <taxon>Eukaryota</taxon>
        <taxon>Fungi</taxon>
        <taxon>Dikarya</taxon>
        <taxon>Ascomycota</taxon>
        <taxon>Pezizomycotina</taxon>
        <taxon>Eurotiomycetes</taxon>
        <taxon>Eurotiomycetidae</taxon>
        <taxon>Eurotiales</taxon>
        <taxon>Aspergillaceae</taxon>
        <taxon>Aspergillus</taxon>
    </lineage>
</organism>
<dbReference type="EMBL" id="LYCR01000037">
    <property type="protein sequence ID" value="OGM45918.1"/>
    <property type="molecule type" value="Genomic_DNA"/>
</dbReference>
<protein>
    <submittedName>
        <fullName evidence="2">Uncharacterized protein</fullName>
    </submittedName>
</protein>
<feature type="region of interest" description="Disordered" evidence="1">
    <location>
        <begin position="1"/>
        <end position="40"/>
    </location>
</feature>
<name>A0A1F8A3N5_9EURO</name>
<proteinExistence type="predicted"/>
<reference evidence="2 3" key="1">
    <citation type="journal article" date="2016" name="Genome Biol. Evol.">
        <title>Draft genome sequence of an aflatoxigenic Aspergillus species, A. bombycis.</title>
        <authorList>
            <person name="Moore G.G."/>
            <person name="Mack B.M."/>
            <person name="Beltz S.B."/>
            <person name="Gilbert M.K."/>
        </authorList>
    </citation>
    <scope>NUCLEOTIDE SEQUENCE [LARGE SCALE GENOMIC DNA]</scope>
    <source>
        <strain evidence="3">NRRL 26010</strain>
    </source>
</reference>
<evidence type="ECO:0000313" key="3">
    <source>
        <dbReference type="Proteomes" id="UP000179179"/>
    </source>
</evidence>
<feature type="compositionally biased region" description="Polar residues" evidence="1">
    <location>
        <begin position="16"/>
        <end position="32"/>
    </location>
</feature>
<dbReference type="OrthoDB" id="4153865at2759"/>
<gene>
    <name evidence="2" type="ORF">ABOM_006055</name>
</gene>
<evidence type="ECO:0000313" key="2">
    <source>
        <dbReference type="EMBL" id="OGM45918.1"/>
    </source>
</evidence>
<keyword evidence="3" id="KW-1185">Reference proteome</keyword>
<evidence type="ECO:0000256" key="1">
    <source>
        <dbReference type="SAM" id="MobiDB-lite"/>
    </source>
</evidence>
<sequence length="119" mass="13205">MGLFDFFKSSKDESPRTQQPTWDPNTMTMQQPSSPPAPIVDRAVSEQPRKCSCVVVARVIVAVEFALVSFALSAVKSVVSLVEIDYNRKACGGRPSGYELYPSTRYWSTCLVKFSMSKS</sequence>